<dbReference type="STRING" id="1238182.C882_1763"/>
<gene>
    <name evidence="2" type="ORF">C882_1763</name>
</gene>
<dbReference type="EMBL" id="ANHY01000020">
    <property type="protein sequence ID" value="EKV27261.1"/>
    <property type="molecule type" value="Genomic_DNA"/>
</dbReference>
<dbReference type="Proteomes" id="UP000009881">
    <property type="component" value="Unassembled WGS sequence"/>
</dbReference>
<reference evidence="2 3" key="1">
    <citation type="journal article" date="2013" name="Genome Announc.">
        <title>Draft Genome Sequence of an Alphaproteobacterium, Caenispirillum salinarum AK4(T), Isolated from a Solar Saltern.</title>
        <authorList>
            <person name="Khatri I."/>
            <person name="Singh A."/>
            <person name="Korpole S."/>
            <person name="Pinnaka A.K."/>
            <person name="Subramanian S."/>
        </authorList>
    </citation>
    <scope>NUCLEOTIDE SEQUENCE [LARGE SCALE GENOMIC DNA]</scope>
    <source>
        <strain evidence="2 3">AK4</strain>
    </source>
</reference>
<organism evidence="2 3">
    <name type="scientific">Caenispirillum salinarum AK4</name>
    <dbReference type="NCBI Taxonomy" id="1238182"/>
    <lineage>
        <taxon>Bacteria</taxon>
        <taxon>Pseudomonadati</taxon>
        <taxon>Pseudomonadota</taxon>
        <taxon>Alphaproteobacteria</taxon>
        <taxon>Rhodospirillales</taxon>
        <taxon>Novispirillaceae</taxon>
        <taxon>Caenispirillum</taxon>
    </lineage>
</organism>
<sequence length="656" mass="68847">MRPGRSPGWRLTFHAADGEAVGKKLFAVDHTDHYADLSVSLEGGLTAGRLTGTLWRLRDDHFAALANAQAGAGPAGATTRVERPAGIFVSVHLFWRDRVGDAPDDDAAPVLETFRVTRLARSVEGLEIATHVEGRTALYDRIANARTPSPGDPVAGEDALDAAARLLEALGLTAEVDFTIPAPDDGSTVAPGPIAFPPGRPALEALSDLRRQMMARPPFRRGRALFLFRDGRLTVGPWRPIPHDAAAGTVNLDARQVIVEIAATGDHAPVAPHENVDGRPKARAGYRLTCVGQPDLKPGDLVSFTPLPARDGLFGGFGLASAPAGLGNDAPESVTLYISGVAHDLGRRSGWRTVLSGVVVEGGGAEAWDVARVRDGEGDAGEDAEAGPSAGAAEGVRKGVGDRINSAFAARPVATIAEVRRHVARTEMDGDRVRLGGHATAVLRGTVDHGGTRRARLDAIDRAKNDIQDNVPYLTTFAWGPYGQVLPRYPGTRVMLLNNQRNPHDPVDIGALWQTRDDADATAPARSAPGDWWLILPAFKEAAGIPAQVEGTDPVPLPEEGRASHDLIDGLGERVVHVNGFTIRSFAPDDLTQATDRPAGAGDSGISIEHASAGSAVRMLKDGTVEIVAAGDLTLKGANVKIVATGGTVDVSKGGS</sequence>
<comment type="caution">
    <text evidence="2">The sequence shown here is derived from an EMBL/GenBank/DDBJ whole genome shotgun (WGS) entry which is preliminary data.</text>
</comment>
<accession>K9HF14</accession>
<evidence type="ECO:0000313" key="3">
    <source>
        <dbReference type="Proteomes" id="UP000009881"/>
    </source>
</evidence>
<protein>
    <submittedName>
        <fullName evidence="2">Uncharacterized protein</fullName>
    </submittedName>
</protein>
<keyword evidence="3" id="KW-1185">Reference proteome</keyword>
<name>K9HF14_9PROT</name>
<evidence type="ECO:0000256" key="1">
    <source>
        <dbReference type="SAM" id="MobiDB-lite"/>
    </source>
</evidence>
<proteinExistence type="predicted"/>
<dbReference type="eggNOG" id="ENOG50335AB">
    <property type="taxonomic scope" value="Bacteria"/>
</dbReference>
<feature type="region of interest" description="Disordered" evidence="1">
    <location>
        <begin position="376"/>
        <end position="395"/>
    </location>
</feature>
<dbReference type="PATRIC" id="fig|1238182.3.peg.3717"/>
<dbReference type="AlphaFoldDB" id="K9HF14"/>
<evidence type="ECO:0000313" key="2">
    <source>
        <dbReference type="EMBL" id="EKV27261.1"/>
    </source>
</evidence>